<dbReference type="AlphaFoldDB" id="A0A3T0T2V1"/>
<reference evidence="2 3" key="1">
    <citation type="submission" date="2018-03" db="EMBL/GenBank/DDBJ databases">
        <title>Bacteriophage NCPPB3778 and a type I-E CRISPR drive the evolution of the US Biological Select Agent, Rathayibacter toxicus.</title>
        <authorList>
            <person name="Davis E.W.II."/>
            <person name="Tabima J.F."/>
            <person name="Weisberg A.J."/>
            <person name="Dantas Lopes L."/>
            <person name="Wiseman M.S."/>
            <person name="Wiseman M.S."/>
            <person name="Pupko T."/>
            <person name="Belcher M.S."/>
            <person name="Sechler A.J."/>
            <person name="Tancos M.A."/>
            <person name="Schroeder B.K."/>
            <person name="Murray T.D."/>
            <person name="Luster D.G."/>
            <person name="Schneider W.L."/>
            <person name="Rogers E."/>
            <person name="Andreote F.D."/>
            <person name="Grunwald N.J."/>
            <person name="Putnam M.L."/>
            <person name="Chang J.H."/>
        </authorList>
    </citation>
    <scope>NUCLEOTIDE SEQUENCE [LARGE SCALE GENOMIC DNA]</scope>
    <source>
        <strain evidence="2 3">DSM 15932</strain>
    </source>
</reference>
<dbReference type="KEGG" id="rfs:C1I64_13280"/>
<sequence>MTHPHDELPLRITERFDLPDGRVTVSAWSARDPEQLEQQLRTRAGRADPEREPGRRLHLVRPPLVRIEERIDGVLQPIDPLQRAVVDVRWHTALTRSRRPARLRRLVGPRDLPTTEPPSDLARWTERRPPGEHPTGEDRGPRGP</sequence>
<dbReference type="RefSeq" id="WP_127887519.1">
    <property type="nucleotide sequence ID" value="NZ_CP028137.1"/>
</dbReference>
<proteinExistence type="predicted"/>
<evidence type="ECO:0000313" key="3">
    <source>
        <dbReference type="Proteomes" id="UP000285317"/>
    </source>
</evidence>
<feature type="compositionally biased region" description="Basic and acidic residues" evidence="1">
    <location>
        <begin position="45"/>
        <end position="55"/>
    </location>
</feature>
<gene>
    <name evidence="2" type="ORF">C1I64_13280</name>
</gene>
<organism evidence="2 3">
    <name type="scientific">Rathayibacter festucae DSM 15932</name>
    <dbReference type="NCBI Taxonomy" id="1328866"/>
    <lineage>
        <taxon>Bacteria</taxon>
        <taxon>Bacillati</taxon>
        <taxon>Actinomycetota</taxon>
        <taxon>Actinomycetes</taxon>
        <taxon>Micrococcales</taxon>
        <taxon>Microbacteriaceae</taxon>
        <taxon>Rathayibacter</taxon>
    </lineage>
</organism>
<feature type="region of interest" description="Disordered" evidence="1">
    <location>
        <begin position="99"/>
        <end position="144"/>
    </location>
</feature>
<evidence type="ECO:0000313" key="2">
    <source>
        <dbReference type="EMBL" id="AZZ52912.1"/>
    </source>
</evidence>
<accession>A0A3T0T2V1</accession>
<dbReference type="Proteomes" id="UP000285317">
    <property type="component" value="Chromosome"/>
</dbReference>
<protein>
    <submittedName>
        <fullName evidence="2">Uncharacterized protein</fullName>
    </submittedName>
</protein>
<evidence type="ECO:0000256" key="1">
    <source>
        <dbReference type="SAM" id="MobiDB-lite"/>
    </source>
</evidence>
<feature type="region of interest" description="Disordered" evidence="1">
    <location>
        <begin position="34"/>
        <end position="55"/>
    </location>
</feature>
<feature type="compositionally biased region" description="Basic and acidic residues" evidence="1">
    <location>
        <begin position="123"/>
        <end position="144"/>
    </location>
</feature>
<name>A0A3T0T2V1_9MICO</name>
<dbReference type="EMBL" id="CP028137">
    <property type="protein sequence ID" value="AZZ52912.1"/>
    <property type="molecule type" value="Genomic_DNA"/>
</dbReference>